<keyword evidence="2" id="KW-1185">Reference proteome</keyword>
<reference evidence="1 2" key="1">
    <citation type="submission" date="2019-11" db="EMBL/GenBank/DDBJ databases">
        <title>Whole genome sequencing identifies a novel species of the genus Arsenicicoccus isolated from human blood.</title>
        <authorList>
            <person name="Jeong J.H."/>
            <person name="Kweon O.J."/>
            <person name="Kim H.R."/>
            <person name="Kim T.-H."/>
            <person name="Ha S.-M."/>
            <person name="Lee M.-K."/>
        </authorList>
    </citation>
    <scope>NUCLEOTIDE SEQUENCE [LARGE SCALE GENOMIC DNA]</scope>
    <source>
        <strain evidence="1 2">MKL-02</strain>
    </source>
</reference>
<proteinExistence type="predicted"/>
<dbReference type="Proteomes" id="UP000431092">
    <property type="component" value="Unassembled WGS sequence"/>
</dbReference>
<evidence type="ECO:0008006" key="3">
    <source>
        <dbReference type="Google" id="ProtNLM"/>
    </source>
</evidence>
<name>A0A6I3I8U5_9MICO</name>
<dbReference type="SUPFAM" id="SSF53800">
    <property type="entry name" value="Chelatase"/>
    <property type="match status" value="1"/>
</dbReference>
<protein>
    <recommendedName>
        <fullName evidence="3">Cobalamin biosynthesis protein CbiX</fullName>
    </recommendedName>
</protein>
<accession>A0A6I3I8U5</accession>
<evidence type="ECO:0000313" key="2">
    <source>
        <dbReference type="Proteomes" id="UP000431092"/>
    </source>
</evidence>
<dbReference type="AlphaFoldDB" id="A0A6I3I8U5"/>
<dbReference type="EMBL" id="WLVL01000004">
    <property type="protein sequence ID" value="MTB70658.1"/>
    <property type="molecule type" value="Genomic_DNA"/>
</dbReference>
<dbReference type="RefSeq" id="WP_154592023.1">
    <property type="nucleotide sequence ID" value="NZ_WLVL01000004.1"/>
</dbReference>
<sequence length="242" mass="26083">MTDLPTSATCRPTVIGVARIAPMERAPLLVLISRAGEQLHGVDLRLSTPHALAGHLDAASGAPTVVVPLSLTPQRQLLQEIQVELARSRSGAIVANALGTDGTIAKALGRRLLDQGLDSPEDVCLVVAPFGWESEVEVSLSWAGMAIQEQTPARIIPCRADRLEEQVRHHRSRTRGHVVVVPWELVAGAFTVRLRETVQHLPVPVLDPVGPTREVAARLAAAYRQTLGRGRHHPWTTMAATA</sequence>
<organism evidence="1 2">
    <name type="scientific">Arsenicicoccus cauae</name>
    <dbReference type="NCBI Taxonomy" id="2663847"/>
    <lineage>
        <taxon>Bacteria</taxon>
        <taxon>Bacillati</taxon>
        <taxon>Actinomycetota</taxon>
        <taxon>Actinomycetes</taxon>
        <taxon>Micrococcales</taxon>
        <taxon>Intrasporangiaceae</taxon>
        <taxon>Arsenicicoccus</taxon>
    </lineage>
</organism>
<gene>
    <name evidence="1" type="ORF">GGG17_01430</name>
</gene>
<evidence type="ECO:0000313" key="1">
    <source>
        <dbReference type="EMBL" id="MTB70658.1"/>
    </source>
</evidence>
<comment type="caution">
    <text evidence="1">The sequence shown here is derived from an EMBL/GenBank/DDBJ whole genome shotgun (WGS) entry which is preliminary data.</text>
</comment>